<reference evidence="2 3" key="1">
    <citation type="journal article" date="2021" name="Elife">
        <title>Chloroplast acquisition without the gene transfer in kleptoplastic sea slugs, Plakobranchus ocellatus.</title>
        <authorList>
            <person name="Maeda T."/>
            <person name="Takahashi S."/>
            <person name="Yoshida T."/>
            <person name="Shimamura S."/>
            <person name="Takaki Y."/>
            <person name="Nagai Y."/>
            <person name="Toyoda A."/>
            <person name="Suzuki Y."/>
            <person name="Arimoto A."/>
            <person name="Ishii H."/>
            <person name="Satoh N."/>
            <person name="Nishiyama T."/>
            <person name="Hasebe M."/>
            <person name="Maruyama T."/>
            <person name="Minagawa J."/>
            <person name="Obokata J."/>
            <person name="Shigenobu S."/>
        </authorList>
    </citation>
    <scope>NUCLEOTIDE SEQUENCE [LARGE SCALE GENOMIC DNA]</scope>
</reference>
<dbReference type="EMBL" id="BLXT01002992">
    <property type="protein sequence ID" value="GFN99377.1"/>
    <property type="molecule type" value="Genomic_DNA"/>
</dbReference>
<protein>
    <submittedName>
        <fullName evidence="2">Uncharacterized protein</fullName>
    </submittedName>
</protein>
<gene>
    <name evidence="2" type="ORF">PoB_002588300</name>
</gene>
<evidence type="ECO:0000256" key="1">
    <source>
        <dbReference type="SAM" id="MobiDB-lite"/>
    </source>
</evidence>
<evidence type="ECO:0000313" key="3">
    <source>
        <dbReference type="Proteomes" id="UP000735302"/>
    </source>
</evidence>
<accession>A0AAV3ZWZ4</accession>
<keyword evidence="3" id="KW-1185">Reference proteome</keyword>
<proteinExistence type="predicted"/>
<name>A0AAV3ZWZ4_9GAST</name>
<sequence>MPFSKRAHKSHLLFRCQTKSQSKKETTLGSVNAKKDVGCLMVNAGYPLQCLDSTSRVTGLRILSSDMMVVRVAKVWFLVITSPQQAISGFQALRQVMAPVAGPEPRQKDACRSKGGLASRCATDARLAK</sequence>
<comment type="caution">
    <text evidence="2">The sequence shown here is derived from an EMBL/GenBank/DDBJ whole genome shotgun (WGS) entry which is preliminary data.</text>
</comment>
<dbReference type="AlphaFoldDB" id="A0AAV3ZWZ4"/>
<organism evidence="2 3">
    <name type="scientific">Plakobranchus ocellatus</name>
    <dbReference type="NCBI Taxonomy" id="259542"/>
    <lineage>
        <taxon>Eukaryota</taxon>
        <taxon>Metazoa</taxon>
        <taxon>Spiralia</taxon>
        <taxon>Lophotrochozoa</taxon>
        <taxon>Mollusca</taxon>
        <taxon>Gastropoda</taxon>
        <taxon>Heterobranchia</taxon>
        <taxon>Euthyneura</taxon>
        <taxon>Panpulmonata</taxon>
        <taxon>Sacoglossa</taxon>
        <taxon>Placobranchoidea</taxon>
        <taxon>Plakobranchidae</taxon>
        <taxon>Plakobranchus</taxon>
    </lineage>
</organism>
<feature type="region of interest" description="Disordered" evidence="1">
    <location>
        <begin position="103"/>
        <end position="129"/>
    </location>
</feature>
<dbReference type="Proteomes" id="UP000735302">
    <property type="component" value="Unassembled WGS sequence"/>
</dbReference>
<evidence type="ECO:0000313" key="2">
    <source>
        <dbReference type="EMBL" id="GFN99377.1"/>
    </source>
</evidence>